<proteinExistence type="inferred from homology"/>
<protein>
    <submittedName>
        <fullName evidence="1">Protein belonging to Uncharacterized protein family UPF0179</fullName>
    </submittedName>
</protein>
<dbReference type="HAMAP" id="MF_00498">
    <property type="entry name" value="UPF0179"/>
    <property type="match status" value="1"/>
</dbReference>
<dbReference type="AlphaFoldDB" id="T0Z1R4"/>
<gene>
    <name evidence="1" type="ORF">B1B_14314</name>
</gene>
<sequence length="145" mass="16196">MAKISLIGKDLAEVGMEFKFVGPLVGCSECGIRNVCFNLEPGKNYRVTGVREKLNNCFVFNGNKVKTVEVEEVPETVTMKFGRYLQEGSSVALKSLHCDNIACKYIEKCNILHFKEGRKVTVQNVGDRVECPKGYDVREISINLA</sequence>
<dbReference type="InterPro" id="IPR005369">
    <property type="entry name" value="UPF0179"/>
</dbReference>
<reference evidence="1" key="1">
    <citation type="submission" date="2013-08" db="EMBL/GenBank/DDBJ databases">
        <authorList>
            <person name="Mendez C."/>
            <person name="Richter M."/>
            <person name="Ferrer M."/>
            <person name="Sanchez J."/>
        </authorList>
    </citation>
    <scope>NUCLEOTIDE SEQUENCE</scope>
</reference>
<name>T0Z1R4_9ZZZZ</name>
<comment type="caution">
    <text evidence="1">The sequence shown here is derived from an EMBL/GenBank/DDBJ whole genome shotgun (WGS) entry which is preliminary data.</text>
</comment>
<dbReference type="EMBL" id="AUZY01009472">
    <property type="protein sequence ID" value="EQD41901.1"/>
    <property type="molecule type" value="Genomic_DNA"/>
</dbReference>
<evidence type="ECO:0000313" key="1">
    <source>
        <dbReference type="EMBL" id="EQD41901.1"/>
    </source>
</evidence>
<dbReference type="Pfam" id="PF03684">
    <property type="entry name" value="UPF0179"/>
    <property type="match status" value="1"/>
</dbReference>
<organism evidence="1">
    <name type="scientific">mine drainage metagenome</name>
    <dbReference type="NCBI Taxonomy" id="410659"/>
    <lineage>
        <taxon>unclassified sequences</taxon>
        <taxon>metagenomes</taxon>
        <taxon>ecological metagenomes</taxon>
    </lineage>
</organism>
<dbReference type="PANTHER" id="PTHR40699">
    <property type="entry name" value="UPF0179 PROTEIN MJ1627"/>
    <property type="match status" value="1"/>
</dbReference>
<reference evidence="1" key="2">
    <citation type="journal article" date="2014" name="ISME J.">
        <title>Microbial stratification in low pH oxic and suboxic macroscopic growths along an acid mine drainage.</title>
        <authorList>
            <person name="Mendez-Garcia C."/>
            <person name="Mesa V."/>
            <person name="Sprenger R.R."/>
            <person name="Richter M."/>
            <person name="Diez M.S."/>
            <person name="Solano J."/>
            <person name="Bargiela R."/>
            <person name="Golyshina O.V."/>
            <person name="Manteca A."/>
            <person name="Ramos J.L."/>
            <person name="Gallego J.R."/>
            <person name="Llorente I."/>
            <person name="Martins Dos Santos V.A."/>
            <person name="Jensen O.N."/>
            <person name="Pelaez A.I."/>
            <person name="Sanchez J."/>
            <person name="Ferrer M."/>
        </authorList>
    </citation>
    <scope>NUCLEOTIDE SEQUENCE</scope>
</reference>
<dbReference type="PANTHER" id="PTHR40699:SF1">
    <property type="entry name" value="UPF0179 PROTEIN MJ1627"/>
    <property type="match status" value="1"/>
</dbReference>
<accession>T0Z1R4</accession>